<feature type="transmembrane region" description="Helical" evidence="5">
    <location>
        <begin position="339"/>
        <end position="356"/>
    </location>
</feature>
<gene>
    <name evidence="6" type="ORF">AXG55_06605</name>
</gene>
<proteinExistence type="predicted"/>
<dbReference type="InterPro" id="IPR002293">
    <property type="entry name" value="AA/rel_permease1"/>
</dbReference>
<feature type="transmembrane region" description="Helical" evidence="5">
    <location>
        <begin position="362"/>
        <end position="383"/>
    </location>
</feature>
<evidence type="ECO:0000256" key="2">
    <source>
        <dbReference type="ARBA" id="ARBA00022692"/>
    </source>
</evidence>
<dbReference type="PANTHER" id="PTHR47547">
    <property type="match status" value="1"/>
</dbReference>
<evidence type="ECO:0000256" key="4">
    <source>
        <dbReference type="ARBA" id="ARBA00023136"/>
    </source>
</evidence>
<keyword evidence="2 5" id="KW-0812">Transmembrane</keyword>
<dbReference type="STRING" id="1915309.AXG55_06605"/>
<organism evidence="6 7">
    <name type="scientific">Silvanigrella aquatica</name>
    <dbReference type="NCBI Taxonomy" id="1915309"/>
    <lineage>
        <taxon>Bacteria</taxon>
        <taxon>Pseudomonadati</taxon>
        <taxon>Bdellovibrionota</taxon>
        <taxon>Oligoflexia</taxon>
        <taxon>Silvanigrellales</taxon>
        <taxon>Silvanigrellaceae</taxon>
        <taxon>Silvanigrella</taxon>
    </lineage>
</organism>
<dbReference type="KEGG" id="saqi:AXG55_06605"/>
<sequence length="512" mass="56945">MNKVTKINLLFLSLGSIIGSGWLYGAYHTAKAAGNSGIISWIIGGIMYTIIALGYAEVILNKKFPELSDAAGYTFGKGGKTLISLLTWIWTTLIPPIEVQATVQYASNYFEWIKTDSTVFGLSTYGLMLSIGLMTIMFVINIFAINTVGVLNKIITIFKVVIPIIVTLIFLYVIFNNPTNALANISTDLFSGGISGTLTAISTCGIAFSFIGFQTAIFLANESENPQKNVPFAVFGSIFIACVIYILIQITFNLSVPSEYLKDGWANLNFAGDAGPIAGLLAIFGFMSMSIFLYVDAVISPFGTGLSYKIAASRVLCNIGESRIFPKFFSNRNNFGSPYIANLLNYVIGIIFILNVSGWQNMITILCALIILTMSYVPLYALFARGTGSLDTSFKVKHYNLYSLLSFYFSNLMLIWCGWNAIKFVTIIFAIFYSFILVKDIYTKNFQFSAMYHALLPFHMFSIAVFTYYKKDFESIYFELGSQFIVSIVIIIYLKLSLKSYSEVEKQRTITQ</sequence>
<dbReference type="OrthoDB" id="5288717at2"/>
<feature type="transmembrane region" description="Helical" evidence="5">
    <location>
        <begin position="119"/>
        <end position="144"/>
    </location>
</feature>
<keyword evidence="3 5" id="KW-1133">Transmembrane helix</keyword>
<feature type="transmembrane region" description="Helical" evidence="5">
    <location>
        <begin position="475"/>
        <end position="496"/>
    </location>
</feature>
<feature type="transmembrane region" description="Helical" evidence="5">
    <location>
        <begin position="232"/>
        <end position="254"/>
    </location>
</feature>
<dbReference type="Proteomes" id="UP000184731">
    <property type="component" value="Chromosome"/>
</dbReference>
<reference evidence="6 7" key="1">
    <citation type="submission" date="2016-10" db="EMBL/GenBank/DDBJ databases">
        <title>Silvanigrella aquatica sp. nov., isolated from a freshwater lake located in the Black Forest, Germany, description of Silvanigrellaceae fam. nov., Silvanigrellales ord. nov., reclassification of the order Bdellovibrionales in the class Oligoflexia, reclassification of the families Bacteriovoracaceae and Halobacteriovoraceae in the new order Bacteriovoracales ord. nov., and reclassification of the family Pseudobacteriovoracaceae in the order Oligoflexiales.</title>
        <authorList>
            <person name="Hahn M.W."/>
            <person name="Schmidt J."/>
            <person name="Koll U."/>
            <person name="Rohde M."/>
            <person name="Verbag S."/>
            <person name="Pitt A."/>
            <person name="Nakai R."/>
            <person name="Naganuma T."/>
            <person name="Lang E."/>
        </authorList>
    </citation>
    <scope>NUCLEOTIDE SEQUENCE [LARGE SCALE GENOMIC DNA]</scope>
    <source>
        <strain evidence="6 7">MWH-Nonnen-W8red</strain>
    </source>
</reference>
<dbReference type="RefSeq" id="WP_148697331.1">
    <property type="nucleotide sequence ID" value="NZ_CP017834.1"/>
</dbReference>
<feature type="transmembrane region" description="Helical" evidence="5">
    <location>
        <begin position="38"/>
        <end position="60"/>
    </location>
</feature>
<evidence type="ECO:0008006" key="8">
    <source>
        <dbReference type="Google" id="ProtNLM"/>
    </source>
</evidence>
<accession>A0A1L4D060</accession>
<dbReference type="Gene3D" id="1.20.1740.10">
    <property type="entry name" value="Amino acid/polyamine transporter I"/>
    <property type="match status" value="1"/>
</dbReference>
<evidence type="ECO:0000256" key="1">
    <source>
        <dbReference type="ARBA" id="ARBA00004141"/>
    </source>
</evidence>
<feature type="transmembrane region" description="Helical" evidence="5">
    <location>
        <begin position="450"/>
        <end position="469"/>
    </location>
</feature>
<dbReference type="PANTHER" id="PTHR47547:SF1">
    <property type="entry name" value="ASPARTATE-PROTON SYMPORTER"/>
    <property type="match status" value="1"/>
</dbReference>
<dbReference type="Pfam" id="PF13520">
    <property type="entry name" value="AA_permease_2"/>
    <property type="match status" value="1"/>
</dbReference>
<comment type="subcellular location">
    <subcellularLocation>
        <location evidence="1">Membrane</location>
        <topology evidence="1">Multi-pass membrane protein</topology>
    </subcellularLocation>
</comment>
<feature type="transmembrane region" description="Helical" evidence="5">
    <location>
        <begin position="422"/>
        <end position="438"/>
    </location>
</feature>
<dbReference type="GO" id="GO:0022857">
    <property type="term" value="F:transmembrane transporter activity"/>
    <property type="evidence" value="ECO:0007669"/>
    <property type="project" value="InterPro"/>
</dbReference>
<feature type="transmembrane region" description="Helical" evidence="5">
    <location>
        <begin position="7"/>
        <end position="26"/>
    </location>
</feature>
<evidence type="ECO:0000313" key="6">
    <source>
        <dbReference type="EMBL" id="APJ03593.1"/>
    </source>
</evidence>
<protein>
    <recommendedName>
        <fullName evidence="8">Amino acid permease</fullName>
    </recommendedName>
</protein>
<evidence type="ECO:0000256" key="5">
    <source>
        <dbReference type="SAM" id="Phobius"/>
    </source>
</evidence>
<evidence type="ECO:0000313" key="7">
    <source>
        <dbReference type="Proteomes" id="UP000184731"/>
    </source>
</evidence>
<keyword evidence="7" id="KW-1185">Reference proteome</keyword>
<dbReference type="GO" id="GO:0016020">
    <property type="term" value="C:membrane"/>
    <property type="evidence" value="ECO:0007669"/>
    <property type="project" value="UniProtKB-SubCell"/>
</dbReference>
<keyword evidence="4 5" id="KW-0472">Membrane</keyword>
<dbReference type="InterPro" id="IPR052962">
    <property type="entry name" value="AA_Transporter_AGT"/>
</dbReference>
<dbReference type="PIRSF" id="PIRSF006060">
    <property type="entry name" value="AA_transporter"/>
    <property type="match status" value="1"/>
</dbReference>
<feature type="transmembrane region" description="Helical" evidence="5">
    <location>
        <begin position="156"/>
        <end position="175"/>
    </location>
</feature>
<name>A0A1L4D060_9BACT</name>
<dbReference type="EMBL" id="CP017834">
    <property type="protein sequence ID" value="APJ03593.1"/>
    <property type="molecule type" value="Genomic_DNA"/>
</dbReference>
<evidence type="ECO:0000256" key="3">
    <source>
        <dbReference type="ARBA" id="ARBA00022989"/>
    </source>
</evidence>
<feature type="transmembrane region" description="Helical" evidence="5">
    <location>
        <begin position="274"/>
        <end position="295"/>
    </location>
</feature>
<feature type="transmembrane region" description="Helical" evidence="5">
    <location>
        <begin position="195"/>
        <end position="220"/>
    </location>
</feature>
<dbReference type="AlphaFoldDB" id="A0A1L4D060"/>